<dbReference type="Proteomes" id="UP000031057">
    <property type="component" value="Unassembled WGS sequence"/>
</dbReference>
<sequence length="228" mass="24299">MANVAITGAGRGIAFELAKQHLAKGDRVYALVRNPSGADDLNALAAGSNGKLTVHTMDVGSDESVKAGAAATGDGPIDLLYNVAGIVGEMAPQLDKVDWKDFDDAIEIMLKGPLRVLIAFLPRMSEGSKVMNFSSQLAASTWPYGGFYPYVATKAGLNRMMRSVAIDLKDRGIVVGLIHPGYVQTDMGGPDAEITPEDSASQIVALAEGWKLEDSGEFFKWNGEKHAW</sequence>
<dbReference type="Gene3D" id="3.40.50.720">
    <property type="entry name" value="NAD(P)-binding Rossmann-like Domain"/>
    <property type="match status" value="1"/>
</dbReference>
<dbReference type="EMBL" id="JTDI01000006">
    <property type="protein sequence ID" value="KHK89893.1"/>
    <property type="molecule type" value="Genomic_DNA"/>
</dbReference>
<keyword evidence="3" id="KW-1185">Reference proteome</keyword>
<dbReference type="Pfam" id="PF00106">
    <property type="entry name" value="adh_short"/>
    <property type="match status" value="1"/>
</dbReference>
<dbReference type="InterPro" id="IPR020904">
    <property type="entry name" value="Sc_DH/Rdtase_CS"/>
</dbReference>
<dbReference type="PRINTS" id="PR00081">
    <property type="entry name" value="GDHRDH"/>
</dbReference>
<dbReference type="PANTHER" id="PTHR45458:SF1">
    <property type="entry name" value="SHORT CHAIN DEHYDROGENASE"/>
    <property type="match status" value="1"/>
</dbReference>
<dbReference type="InterPro" id="IPR036291">
    <property type="entry name" value="NAD(P)-bd_dom_sf"/>
</dbReference>
<dbReference type="PANTHER" id="PTHR45458">
    <property type="entry name" value="SHORT-CHAIN DEHYDROGENASE/REDUCTASE SDR"/>
    <property type="match status" value="1"/>
</dbReference>
<dbReference type="CDD" id="cd05325">
    <property type="entry name" value="carb_red_sniffer_like_SDR_c"/>
    <property type="match status" value="1"/>
</dbReference>
<dbReference type="AlphaFoldDB" id="A0A0B1ZL35"/>
<accession>A0A0B1ZL35</accession>
<dbReference type="STRING" id="1348853.LK12_18480"/>
<evidence type="ECO:0000256" key="1">
    <source>
        <dbReference type="RuleBase" id="RU000363"/>
    </source>
</evidence>
<protein>
    <submittedName>
        <fullName evidence="2">Short-chain dehydrogenase</fullName>
    </submittedName>
</protein>
<dbReference type="PROSITE" id="PS00061">
    <property type="entry name" value="ADH_SHORT"/>
    <property type="match status" value="1"/>
</dbReference>
<name>A0A0B1ZL35_9SPHN</name>
<dbReference type="InterPro" id="IPR002347">
    <property type="entry name" value="SDR_fam"/>
</dbReference>
<reference evidence="2 3" key="1">
    <citation type="submission" date="2014-10" db="EMBL/GenBank/DDBJ databases">
        <title>Genome sequence of Novosphingobium malaysiense MUSC 273(T).</title>
        <authorList>
            <person name="Lee L.-H."/>
        </authorList>
    </citation>
    <scope>NUCLEOTIDE SEQUENCE [LARGE SCALE GENOMIC DNA]</scope>
    <source>
        <strain evidence="2 3">MUSC 273</strain>
    </source>
</reference>
<dbReference type="InterPro" id="IPR052184">
    <property type="entry name" value="SDR_enzymes"/>
</dbReference>
<comment type="similarity">
    <text evidence="1">Belongs to the short-chain dehydrogenases/reductases (SDR) family.</text>
</comment>
<evidence type="ECO:0000313" key="2">
    <source>
        <dbReference type="EMBL" id="KHK89893.1"/>
    </source>
</evidence>
<organism evidence="2 3">
    <name type="scientific">Novosphingobium malaysiense</name>
    <dbReference type="NCBI Taxonomy" id="1348853"/>
    <lineage>
        <taxon>Bacteria</taxon>
        <taxon>Pseudomonadati</taxon>
        <taxon>Pseudomonadota</taxon>
        <taxon>Alphaproteobacteria</taxon>
        <taxon>Sphingomonadales</taxon>
        <taxon>Sphingomonadaceae</taxon>
        <taxon>Novosphingobium</taxon>
    </lineage>
</organism>
<comment type="caution">
    <text evidence="2">The sequence shown here is derived from an EMBL/GenBank/DDBJ whole genome shotgun (WGS) entry which is preliminary data.</text>
</comment>
<dbReference type="OrthoDB" id="9785826at2"/>
<dbReference type="GO" id="GO:0016616">
    <property type="term" value="F:oxidoreductase activity, acting on the CH-OH group of donors, NAD or NADP as acceptor"/>
    <property type="evidence" value="ECO:0007669"/>
    <property type="project" value="TreeGrafter"/>
</dbReference>
<proteinExistence type="inferred from homology"/>
<evidence type="ECO:0000313" key="3">
    <source>
        <dbReference type="Proteomes" id="UP000031057"/>
    </source>
</evidence>
<dbReference type="PRINTS" id="PR00080">
    <property type="entry name" value="SDRFAMILY"/>
</dbReference>
<dbReference type="RefSeq" id="WP_039287367.1">
    <property type="nucleotide sequence ID" value="NZ_JTDI01000006.1"/>
</dbReference>
<gene>
    <name evidence="2" type="ORF">LK12_18480</name>
</gene>
<dbReference type="SUPFAM" id="SSF51735">
    <property type="entry name" value="NAD(P)-binding Rossmann-fold domains"/>
    <property type="match status" value="1"/>
</dbReference>